<dbReference type="PANTHER" id="PTHR43386:SF1">
    <property type="entry name" value="D,D-DIPEPTIDE TRANSPORT SYSTEM PERMEASE PROTEIN DDPC-RELATED"/>
    <property type="match status" value="1"/>
</dbReference>
<evidence type="ECO:0000259" key="8">
    <source>
        <dbReference type="PROSITE" id="PS50928"/>
    </source>
</evidence>
<feature type="transmembrane region" description="Helical" evidence="7">
    <location>
        <begin position="112"/>
        <end position="134"/>
    </location>
</feature>
<keyword evidence="6 7" id="KW-0472">Membrane</keyword>
<keyword evidence="4 7" id="KW-0812">Transmembrane</keyword>
<dbReference type="InterPro" id="IPR050366">
    <property type="entry name" value="BP-dependent_transpt_permease"/>
</dbReference>
<comment type="subcellular location">
    <subcellularLocation>
        <location evidence="1 7">Cell membrane</location>
        <topology evidence="1 7">Multi-pass membrane protein</topology>
    </subcellularLocation>
</comment>
<dbReference type="EMBL" id="CP034465">
    <property type="protein sequence ID" value="AZP03461.1"/>
    <property type="molecule type" value="Genomic_DNA"/>
</dbReference>
<feature type="transmembrane region" description="Helical" evidence="7">
    <location>
        <begin position="76"/>
        <end position="100"/>
    </location>
</feature>
<keyword evidence="5 7" id="KW-1133">Transmembrane helix</keyword>
<dbReference type="Pfam" id="PF00528">
    <property type="entry name" value="BPD_transp_1"/>
    <property type="match status" value="1"/>
</dbReference>
<keyword evidence="10" id="KW-1185">Reference proteome</keyword>
<feature type="transmembrane region" description="Helical" evidence="7">
    <location>
        <begin position="223"/>
        <end position="246"/>
    </location>
</feature>
<name>A0A3S9H859_9LACT</name>
<evidence type="ECO:0000313" key="9">
    <source>
        <dbReference type="EMBL" id="AZP03461.1"/>
    </source>
</evidence>
<evidence type="ECO:0000256" key="5">
    <source>
        <dbReference type="ARBA" id="ARBA00022989"/>
    </source>
</evidence>
<accession>A0A3S9H859</accession>
<dbReference type="InterPro" id="IPR035906">
    <property type="entry name" value="MetI-like_sf"/>
</dbReference>
<dbReference type="PANTHER" id="PTHR43386">
    <property type="entry name" value="OLIGOPEPTIDE TRANSPORT SYSTEM PERMEASE PROTEIN APPC"/>
    <property type="match status" value="1"/>
</dbReference>
<dbReference type="PROSITE" id="PS50928">
    <property type="entry name" value="ABC_TM1"/>
    <property type="match status" value="1"/>
</dbReference>
<dbReference type="OrthoDB" id="9797472at2"/>
<protein>
    <submittedName>
        <fullName evidence="9">ABC transporter permease</fullName>
    </submittedName>
</protein>
<keyword evidence="2 7" id="KW-0813">Transport</keyword>
<dbReference type="CDD" id="cd06261">
    <property type="entry name" value="TM_PBP2"/>
    <property type="match status" value="1"/>
</dbReference>
<evidence type="ECO:0000256" key="6">
    <source>
        <dbReference type="ARBA" id="ARBA00023136"/>
    </source>
</evidence>
<feature type="transmembrane region" description="Helical" evidence="7">
    <location>
        <begin position="12"/>
        <end position="32"/>
    </location>
</feature>
<dbReference type="Gene3D" id="1.10.3720.10">
    <property type="entry name" value="MetI-like"/>
    <property type="match status" value="1"/>
</dbReference>
<feature type="transmembrane region" description="Helical" evidence="7">
    <location>
        <begin position="456"/>
        <end position="475"/>
    </location>
</feature>
<comment type="similarity">
    <text evidence="7">Belongs to the binding-protein-dependent transport system permease family.</text>
</comment>
<dbReference type="GO" id="GO:0005886">
    <property type="term" value="C:plasma membrane"/>
    <property type="evidence" value="ECO:0007669"/>
    <property type="project" value="UniProtKB-SubCell"/>
</dbReference>
<feature type="transmembrane region" description="Helical" evidence="7">
    <location>
        <begin position="175"/>
        <end position="202"/>
    </location>
</feature>
<reference evidence="10" key="1">
    <citation type="submission" date="2018-12" db="EMBL/GenBank/DDBJ databases">
        <title>Complete genome sequencing of Jeotgalibaca sp. H21T32.</title>
        <authorList>
            <person name="Bae J.-W."/>
            <person name="Lee S.-Y."/>
        </authorList>
    </citation>
    <scope>NUCLEOTIDE SEQUENCE [LARGE SCALE GENOMIC DNA]</scope>
    <source>
        <strain evidence="10">H21T32</strain>
    </source>
</reference>
<dbReference type="RefSeq" id="WP_126108552.1">
    <property type="nucleotide sequence ID" value="NZ_CP034465.1"/>
</dbReference>
<feature type="transmembrane region" description="Helical" evidence="7">
    <location>
        <begin position="44"/>
        <end position="64"/>
    </location>
</feature>
<feature type="transmembrane region" description="Helical" evidence="7">
    <location>
        <begin position="288"/>
        <end position="314"/>
    </location>
</feature>
<evidence type="ECO:0000256" key="1">
    <source>
        <dbReference type="ARBA" id="ARBA00004651"/>
    </source>
</evidence>
<keyword evidence="3" id="KW-1003">Cell membrane</keyword>
<dbReference type="SUPFAM" id="SSF161098">
    <property type="entry name" value="MetI-like"/>
    <property type="match status" value="1"/>
</dbReference>
<sequence>MRNYRTTQIMKQLQFSNGLTWALSFFFLFLSIEWQPLSFKPPLLAIALFHLILSLIHTVILYRIKNNRIDVDKKSLFLRISAILLILGIFGGNIFTFLSGTTMLKRAITTGFIYSMYMVLVDIFIIAVTMLNLFKPFVSNYFLITLYALIGILLFHLFILIRGHKWYSWNPTVKIVVLGILVLTSLSGNVLALFVSISMYRLDQNLSGERRQTSIREKLTKNYAALLGLFFITFLISIAITSNWSFSQSFATQNNYQNVLQAPSLAYPFGTDNYGRDVFSRIVFGSQISLSVGLLSTLLPFFIGGGLGAVSGFYGNRTDSIIMRLLDVLYAIPGMLLAITIVAAFGASTTNLIIALSLGSIPSYARTMRANVMQVTNYEYVEAARALGQTNWSILRKHIIPNAMAPMIIRSTLTIGTAVISTSSLSYLGLGVEAHVPEWGNILRIGSEYLETNPHLAIYPGLAIILLVLSFNFLGDGLRDATDPRLN</sequence>
<gene>
    <name evidence="9" type="ORF">EJN90_01565</name>
</gene>
<evidence type="ECO:0000313" key="10">
    <source>
        <dbReference type="Proteomes" id="UP000273326"/>
    </source>
</evidence>
<organism evidence="9 10">
    <name type="scientific">Jeotgalibaca ciconiae</name>
    <dbReference type="NCBI Taxonomy" id="2496265"/>
    <lineage>
        <taxon>Bacteria</taxon>
        <taxon>Bacillati</taxon>
        <taxon>Bacillota</taxon>
        <taxon>Bacilli</taxon>
        <taxon>Lactobacillales</taxon>
        <taxon>Carnobacteriaceae</taxon>
        <taxon>Jeotgalibaca</taxon>
    </lineage>
</organism>
<evidence type="ECO:0000256" key="2">
    <source>
        <dbReference type="ARBA" id="ARBA00022448"/>
    </source>
</evidence>
<proteinExistence type="inferred from homology"/>
<evidence type="ECO:0000256" key="4">
    <source>
        <dbReference type="ARBA" id="ARBA00022692"/>
    </source>
</evidence>
<dbReference type="AlphaFoldDB" id="A0A3S9H859"/>
<feature type="transmembrane region" description="Helical" evidence="7">
    <location>
        <begin position="141"/>
        <end position="163"/>
    </location>
</feature>
<feature type="domain" description="ABC transmembrane type-1" evidence="8">
    <location>
        <begin position="286"/>
        <end position="475"/>
    </location>
</feature>
<feature type="transmembrane region" description="Helical" evidence="7">
    <location>
        <begin position="335"/>
        <end position="358"/>
    </location>
</feature>
<dbReference type="KEGG" id="jeh:EJN90_01565"/>
<evidence type="ECO:0000256" key="7">
    <source>
        <dbReference type="RuleBase" id="RU363032"/>
    </source>
</evidence>
<dbReference type="Proteomes" id="UP000273326">
    <property type="component" value="Chromosome"/>
</dbReference>
<evidence type="ECO:0000256" key="3">
    <source>
        <dbReference type="ARBA" id="ARBA00022475"/>
    </source>
</evidence>
<dbReference type="GO" id="GO:0055085">
    <property type="term" value="P:transmembrane transport"/>
    <property type="evidence" value="ECO:0007669"/>
    <property type="project" value="InterPro"/>
</dbReference>
<dbReference type="InterPro" id="IPR000515">
    <property type="entry name" value="MetI-like"/>
</dbReference>